<name>A0A367ZMG9_9BACT</name>
<sequence>MSQSGECERIQDALIDGQGAGPAVRQHLAGCSVCREFQRRLGDLQGLGSLYRPEAFAAGAARIKNLIHQTPFPGEGSSGASPSAGSAASGASAGSAAAAGAGAAGGLGWLGSLSGTAVAVMVAAALAIGGWWASRPRERPGSEPWPAVSSPVGATGSGANSALTASPTMLASPSGAIASFLVPAPASVKVEAPGPGADVDADR</sequence>
<feature type="region of interest" description="Disordered" evidence="1">
    <location>
        <begin position="135"/>
        <end position="165"/>
    </location>
</feature>
<evidence type="ECO:0000313" key="2">
    <source>
        <dbReference type="EMBL" id="RCK79313.1"/>
    </source>
</evidence>
<dbReference type="AlphaFoldDB" id="A0A367ZMG9"/>
<reference evidence="2 3" key="1">
    <citation type="submission" date="2018-05" db="EMBL/GenBank/DDBJ databases">
        <title>A metagenomic window into the 2 km-deep terrestrial subsurface aquifer revealed taxonomically and functionally diverse microbial community comprising novel uncultured bacterial lineages.</title>
        <authorList>
            <person name="Kadnikov V.V."/>
            <person name="Mardanov A.V."/>
            <person name="Beletsky A.V."/>
            <person name="Banks D."/>
            <person name="Pimenov N.V."/>
            <person name="Frank Y.A."/>
            <person name="Karnachuk O.V."/>
            <person name="Ravin N.V."/>
        </authorList>
    </citation>
    <scope>NUCLEOTIDE SEQUENCE [LARGE SCALE GENOMIC DNA]</scope>
    <source>
        <strain evidence="2">BY5</strain>
    </source>
</reference>
<dbReference type="Proteomes" id="UP000252355">
    <property type="component" value="Unassembled WGS sequence"/>
</dbReference>
<feature type="region of interest" description="Disordered" evidence="1">
    <location>
        <begin position="72"/>
        <end position="91"/>
    </location>
</feature>
<evidence type="ECO:0000313" key="3">
    <source>
        <dbReference type="Proteomes" id="UP000252355"/>
    </source>
</evidence>
<proteinExistence type="predicted"/>
<protein>
    <recommendedName>
        <fullName evidence="4">Zinc-finger domain-containing protein</fullName>
    </recommendedName>
</protein>
<comment type="caution">
    <text evidence="2">The sequence shown here is derived from an EMBL/GenBank/DDBJ whole genome shotgun (WGS) entry which is preliminary data.</text>
</comment>
<evidence type="ECO:0000256" key="1">
    <source>
        <dbReference type="SAM" id="MobiDB-lite"/>
    </source>
</evidence>
<evidence type="ECO:0008006" key="4">
    <source>
        <dbReference type="Google" id="ProtNLM"/>
    </source>
</evidence>
<gene>
    <name evidence="2" type="ORF">OZSIB_0184</name>
</gene>
<accession>A0A367ZMG9</accession>
<feature type="compositionally biased region" description="Low complexity" evidence="1">
    <location>
        <begin position="74"/>
        <end position="91"/>
    </location>
</feature>
<organism evidence="2 3">
    <name type="scientific">Candidatus Ozemobacter sibiricus</name>
    <dbReference type="NCBI Taxonomy" id="2268124"/>
    <lineage>
        <taxon>Bacteria</taxon>
        <taxon>Candidatus Ozemobacteria</taxon>
        <taxon>Candidatus Ozemobacterales</taxon>
        <taxon>Candidatus Ozemobacteraceae</taxon>
        <taxon>Candidatus Ozemobacter</taxon>
    </lineage>
</organism>
<dbReference type="EMBL" id="QOQW01000014">
    <property type="protein sequence ID" value="RCK79313.1"/>
    <property type="molecule type" value="Genomic_DNA"/>
</dbReference>